<keyword evidence="2" id="KW-0732">Signal</keyword>
<dbReference type="PANTHER" id="PTHR43725:SF53">
    <property type="entry name" value="UDP-ARABINOSE 4-EPIMERASE 1"/>
    <property type="match status" value="1"/>
</dbReference>
<feature type="signal peptide" evidence="2">
    <location>
        <begin position="1"/>
        <end position="19"/>
    </location>
</feature>
<evidence type="ECO:0000256" key="1">
    <source>
        <dbReference type="ARBA" id="ARBA00007637"/>
    </source>
</evidence>
<dbReference type="PANTHER" id="PTHR43725">
    <property type="entry name" value="UDP-GLUCOSE 4-EPIMERASE"/>
    <property type="match status" value="1"/>
</dbReference>
<reference evidence="5 6" key="1">
    <citation type="submission" date="2016-07" db="EMBL/GenBank/DDBJ databases">
        <title>Pervasive Adenine N6-methylation of Active Genes in Fungi.</title>
        <authorList>
            <consortium name="DOE Joint Genome Institute"/>
            <person name="Mondo S.J."/>
            <person name="Dannebaum R.O."/>
            <person name="Kuo R.C."/>
            <person name="Labutti K."/>
            <person name="Haridas S."/>
            <person name="Kuo A."/>
            <person name="Salamov A."/>
            <person name="Ahrendt S.R."/>
            <person name="Lipzen A."/>
            <person name="Sullivan W."/>
            <person name="Andreopoulos W.B."/>
            <person name="Clum A."/>
            <person name="Lindquist E."/>
            <person name="Daum C."/>
            <person name="Ramamoorthy G.K."/>
            <person name="Gryganskyi A."/>
            <person name="Culley D."/>
            <person name="Magnuson J.K."/>
            <person name="James T.Y."/>
            <person name="O'Malley M.A."/>
            <person name="Stajich J.E."/>
            <person name="Spatafora J.W."/>
            <person name="Visel A."/>
            <person name="Grigoriev I.V."/>
        </authorList>
    </citation>
    <scope>NUCLEOTIDE SEQUENCE [LARGE SCALE GENOMIC DNA]</scope>
    <source>
        <strain evidence="5 6">PL171</strain>
    </source>
</reference>
<organism evidence="5 6">
    <name type="scientific">Catenaria anguillulae PL171</name>
    <dbReference type="NCBI Taxonomy" id="765915"/>
    <lineage>
        <taxon>Eukaryota</taxon>
        <taxon>Fungi</taxon>
        <taxon>Fungi incertae sedis</taxon>
        <taxon>Blastocladiomycota</taxon>
        <taxon>Blastocladiomycetes</taxon>
        <taxon>Blastocladiales</taxon>
        <taxon>Catenariaceae</taxon>
        <taxon>Catenaria</taxon>
    </lineage>
</organism>
<dbReference type="InterPro" id="IPR005069">
    <property type="entry name" value="Nucl-diP-sugar_transferase"/>
</dbReference>
<protein>
    <recommendedName>
        <fullName evidence="7">NAD-dependent epimerase/dehydratase domain-containing protein</fullName>
    </recommendedName>
</protein>
<dbReference type="Pfam" id="PF03407">
    <property type="entry name" value="Nucleotid_trans"/>
    <property type="match status" value="1"/>
</dbReference>
<evidence type="ECO:0008006" key="7">
    <source>
        <dbReference type="Google" id="ProtNLM"/>
    </source>
</evidence>
<dbReference type="InterPro" id="IPR036291">
    <property type="entry name" value="NAD(P)-bd_dom_sf"/>
</dbReference>
<feature type="domain" description="Nucleotide-diphospho-sugar transferase" evidence="4">
    <location>
        <begin position="306"/>
        <end position="353"/>
    </location>
</feature>
<dbReference type="Pfam" id="PF01370">
    <property type="entry name" value="Epimerase"/>
    <property type="match status" value="1"/>
</dbReference>
<comment type="similarity">
    <text evidence="1">Belongs to the NAD(P)-dependent epimerase/dehydratase family.</text>
</comment>
<dbReference type="InterPro" id="IPR001509">
    <property type="entry name" value="Epimerase_deHydtase"/>
</dbReference>
<comment type="caution">
    <text evidence="5">The sequence shown here is derived from an EMBL/GenBank/DDBJ whole genome shotgun (WGS) entry which is preliminary data.</text>
</comment>
<evidence type="ECO:0000256" key="2">
    <source>
        <dbReference type="SAM" id="SignalP"/>
    </source>
</evidence>
<feature type="chain" id="PRO_5011005085" description="NAD-dependent epimerase/dehydratase domain-containing protein" evidence="2">
    <location>
        <begin position="20"/>
        <end position="440"/>
    </location>
</feature>
<dbReference type="AlphaFoldDB" id="A0A1Y2H5L6"/>
<sequence length="440" mass="48729">MRVLITGGAGLIGSHLARALLLPNSSSVHVTVLDNLSSAAYTHLPTLVVHLAVPEPLPGGTCDAGCRADMLGGMHQVLASMGNARMVLVSSADVYGNLNVNVRVPDANPQHRRRPVHATQSGNHVCETLLAMESLVVAHARTHARAHWVLRVWPMYGAWPVPEPTTQVCSKAAVLRGAEAAGDDEQVEDEQEGWRVCCECHGRRNGCAAGVPANLNKAKRVLGYVPTFSFEPMPADPPTWQAHPSQWWWQGIKYPRVSIIPYQSQYRQLAENLLASLSTFGQTRNYFLFAIDPAAARDCLHWNSKDMWAQVSWVKPRLVRALLELGFEVHLSDTDISYVRDVWASYTEYLDEVGAQVGLMREFGDYVANTAITLFGRPRPQSARGQNTLPLVMPIQPSRTNRLLLTGQLDLAHGRILLFTSDMCRARPPFPSRGRHTRLF</sequence>
<dbReference type="EMBL" id="MCFL01000249">
    <property type="protein sequence ID" value="ORZ29294.1"/>
    <property type="molecule type" value="Genomic_DNA"/>
</dbReference>
<evidence type="ECO:0000259" key="3">
    <source>
        <dbReference type="Pfam" id="PF01370"/>
    </source>
</evidence>
<dbReference type="OrthoDB" id="1644188at2759"/>
<evidence type="ECO:0000259" key="4">
    <source>
        <dbReference type="Pfam" id="PF03407"/>
    </source>
</evidence>
<gene>
    <name evidence="5" type="ORF">BCR44DRAFT_1506910</name>
</gene>
<proteinExistence type="inferred from homology"/>
<evidence type="ECO:0000313" key="5">
    <source>
        <dbReference type="EMBL" id="ORZ29294.1"/>
    </source>
</evidence>
<dbReference type="Proteomes" id="UP000193411">
    <property type="component" value="Unassembled WGS sequence"/>
</dbReference>
<accession>A0A1Y2H5L6</accession>
<evidence type="ECO:0000313" key="6">
    <source>
        <dbReference type="Proteomes" id="UP000193411"/>
    </source>
</evidence>
<feature type="domain" description="NAD-dependent epimerase/dehydratase" evidence="3">
    <location>
        <begin position="3"/>
        <end position="163"/>
    </location>
</feature>
<dbReference type="SUPFAM" id="SSF51735">
    <property type="entry name" value="NAD(P)-binding Rossmann-fold domains"/>
    <property type="match status" value="1"/>
</dbReference>
<dbReference type="Gene3D" id="3.40.50.720">
    <property type="entry name" value="NAD(P)-binding Rossmann-like Domain"/>
    <property type="match status" value="2"/>
</dbReference>
<keyword evidence="6" id="KW-1185">Reference proteome</keyword>
<name>A0A1Y2H5L6_9FUNG</name>